<dbReference type="Gene3D" id="3.60.21.10">
    <property type="match status" value="1"/>
</dbReference>
<dbReference type="GO" id="GO:0005634">
    <property type="term" value="C:nucleus"/>
    <property type="evidence" value="ECO:0007669"/>
    <property type="project" value="TreeGrafter"/>
</dbReference>
<dbReference type="InterPro" id="IPR050341">
    <property type="entry name" value="PP1_catalytic_subunit"/>
</dbReference>
<comment type="caution">
    <text evidence="2">The sequence shown here is derived from an EMBL/GenBank/DDBJ whole genome shotgun (WGS) entry which is preliminary data.</text>
</comment>
<gene>
    <name evidence="2" type="ORF">CAMP_LOCUS6399</name>
</gene>
<feature type="compositionally biased region" description="Basic and acidic residues" evidence="1">
    <location>
        <begin position="29"/>
        <end position="39"/>
    </location>
</feature>
<sequence>MKDLKNCRPVNGDPGEDRLEMDLMWSDPSDDHEGCRPSERGGNAFTFGPDVVEEVLDKLDIRAHQVVRNGYEFHAGRNV</sequence>
<protein>
    <recommendedName>
        <fullName evidence="4">Serine/threonine specific protein phosphatases domain-containing protein</fullName>
    </recommendedName>
</protein>
<proteinExistence type="predicted"/>
<evidence type="ECO:0000313" key="2">
    <source>
        <dbReference type="EMBL" id="CAI5443762.1"/>
    </source>
</evidence>
<dbReference type="AlphaFoldDB" id="A0A9P1IDI0"/>
<accession>A0A9P1IDI0</accession>
<dbReference type="Proteomes" id="UP001152747">
    <property type="component" value="Unassembled WGS sequence"/>
</dbReference>
<feature type="region of interest" description="Disordered" evidence="1">
    <location>
        <begin position="1"/>
        <end position="44"/>
    </location>
</feature>
<dbReference type="InterPro" id="IPR029052">
    <property type="entry name" value="Metallo-depent_PP-like"/>
</dbReference>
<organism evidence="2 3">
    <name type="scientific">Caenorhabditis angaria</name>
    <dbReference type="NCBI Taxonomy" id="860376"/>
    <lineage>
        <taxon>Eukaryota</taxon>
        <taxon>Metazoa</taxon>
        <taxon>Ecdysozoa</taxon>
        <taxon>Nematoda</taxon>
        <taxon>Chromadorea</taxon>
        <taxon>Rhabditida</taxon>
        <taxon>Rhabditina</taxon>
        <taxon>Rhabditomorpha</taxon>
        <taxon>Rhabditoidea</taxon>
        <taxon>Rhabditidae</taxon>
        <taxon>Peloderinae</taxon>
        <taxon>Caenorhabditis</taxon>
    </lineage>
</organism>
<evidence type="ECO:0008006" key="4">
    <source>
        <dbReference type="Google" id="ProtNLM"/>
    </source>
</evidence>
<dbReference type="PANTHER" id="PTHR11668">
    <property type="entry name" value="SERINE/THREONINE PROTEIN PHOSPHATASE"/>
    <property type="match status" value="1"/>
</dbReference>
<dbReference type="EMBL" id="CANHGI010000002">
    <property type="protein sequence ID" value="CAI5443762.1"/>
    <property type="molecule type" value="Genomic_DNA"/>
</dbReference>
<dbReference type="GO" id="GO:0004722">
    <property type="term" value="F:protein serine/threonine phosphatase activity"/>
    <property type="evidence" value="ECO:0007669"/>
    <property type="project" value="TreeGrafter"/>
</dbReference>
<keyword evidence="3" id="KW-1185">Reference proteome</keyword>
<dbReference type="PANTHER" id="PTHR11668:SF199">
    <property type="entry name" value="SERINE_THREONINE-PROTEIN PHOSPHATASE"/>
    <property type="match status" value="1"/>
</dbReference>
<name>A0A9P1IDI0_9PELO</name>
<evidence type="ECO:0000256" key="1">
    <source>
        <dbReference type="SAM" id="MobiDB-lite"/>
    </source>
</evidence>
<dbReference type="SUPFAM" id="SSF56300">
    <property type="entry name" value="Metallo-dependent phosphatases"/>
    <property type="match status" value="1"/>
</dbReference>
<dbReference type="GO" id="GO:0005737">
    <property type="term" value="C:cytoplasm"/>
    <property type="evidence" value="ECO:0007669"/>
    <property type="project" value="TreeGrafter"/>
</dbReference>
<reference evidence="2" key="1">
    <citation type="submission" date="2022-11" db="EMBL/GenBank/DDBJ databases">
        <authorList>
            <person name="Kikuchi T."/>
        </authorList>
    </citation>
    <scope>NUCLEOTIDE SEQUENCE</scope>
    <source>
        <strain evidence="2">PS1010</strain>
    </source>
</reference>
<evidence type="ECO:0000313" key="3">
    <source>
        <dbReference type="Proteomes" id="UP001152747"/>
    </source>
</evidence>